<keyword evidence="8" id="KW-0186">Copper</keyword>
<dbReference type="InterPro" id="IPR045087">
    <property type="entry name" value="Cu-oxidase_fam"/>
</dbReference>
<dbReference type="Proteomes" id="UP000249619">
    <property type="component" value="Unassembled WGS sequence"/>
</dbReference>
<evidence type="ECO:0000256" key="7">
    <source>
        <dbReference type="ARBA" id="ARBA00023002"/>
    </source>
</evidence>
<gene>
    <name evidence="14" type="ORF">DDE83_005546</name>
</gene>
<dbReference type="InterPro" id="IPR011707">
    <property type="entry name" value="Cu-oxidase-like_N"/>
</dbReference>
<protein>
    <recommendedName>
        <fullName evidence="4">laccase</fullName>
        <ecNumber evidence="4">1.10.3.2</ecNumber>
    </recommendedName>
</protein>
<keyword evidence="9" id="KW-0325">Glycoprotein</keyword>
<dbReference type="CDD" id="cd13854">
    <property type="entry name" value="CuRO_1_MaLCC_like"/>
    <property type="match status" value="1"/>
</dbReference>
<keyword evidence="10" id="KW-0439">Lignin degradation</keyword>
<feature type="region of interest" description="Disordered" evidence="11">
    <location>
        <begin position="399"/>
        <end position="418"/>
    </location>
</feature>
<dbReference type="FunFam" id="2.60.40.420:FF:000021">
    <property type="entry name" value="Extracellular dihydrogeodin oxidase/laccase"/>
    <property type="match status" value="1"/>
</dbReference>
<comment type="similarity">
    <text evidence="3">Belongs to the multicopper oxidase family.</text>
</comment>
<reference evidence="15" key="1">
    <citation type="submission" date="2018-05" db="EMBL/GenBank/DDBJ databases">
        <title>Draft genome sequence of Stemphylium lycopersici strain CIDEFI 213.</title>
        <authorList>
            <person name="Medina R."/>
            <person name="Franco M.E.E."/>
            <person name="Lucentini C.G."/>
            <person name="Saparrat M.C.N."/>
            <person name="Balatti P.A."/>
        </authorList>
    </citation>
    <scope>NUCLEOTIDE SEQUENCE [LARGE SCALE GENOMIC DNA]</scope>
    <source>
        <strain evidence="15">CIDEFI 213</strain>
    </source>
</reference>
<dbReference type="GO" id="GO:0046274">
    <property type="term" value="P:lignin catabolic process"/>
    <property type="evidence" value="ECO:0007669"/>
    <property type="project" value="UniProtKB-KW"/>
</dbReference>
<dbReference type="PANTHER" id="PTHR11709">
    <property type="entry name" value="MULTI-COPPER OXIDASE"/>
    <property type="match status" value="1"/>
</dbReference>
<proteinExistence type="inferred from homology"/>
<comment type="caution">
    <text evidence="14">The sequence shown here is derived from an EMBL/GenBank/DDBJ whole genome shotgun (WGS) entry which is preliminary data.</text>
</comment>
<dbReference type="Gene3D" id="2.60.40.420">
    <property type="entry name" value="Cupredoxins - blue copper proteins"/>
    <property type="match status" value="2"/>
</dbReference>
<dbReference type="OrthoDB" id="2121828at2759"/>
<evidence type="ECO:0000259" key="13">
    <source>
        <dbReference type="Pfam" id="PF07732"/>
    </source>
</evidence>
<evidence type="ECO:0000256" key="4">
    <source>
        <dbReference type="ARBA" id="ARBA00012297"/>
    </source>
</evidence>
<evidence type="ECO:0000256" key="1">
    <source>
        <dbReference type="ARBA" id="ARBA00000349"/>
    </source>
</evidence>
<dbReference type="Pfam" id="PF07732">
    <property type="entry name" value="Cu-oxidase_3"/>
    <property type="match status" value="1"/>
</dbReference>
<dbReference type="InterPro" id="IPR001117">
    <property type="entry name" value="Cu-oxidase_2nd"/>
</dbReference>
<keyword evidence="6" id="KW-0677">Repeat</keyword>
<dbReference type="SUPFAM" id="SSF49503">
    <property type="entry name" value="Cupredoxins"/>
    <property type="match status" value="2"/>
</dbReference>
<evidence type="ECO:0000256" key="6">
    <source>
        <dbReference type="ARBA" id="ARBA00022737"/>
    </source>
</evidence>
<feature type="domain" description="Plastocyanin-like" evidence="12">
    <location>
        <begin position="218"/>
        <end position="366"/>
    </location>
</feature>
<evidence type="ECO:0000256" key="8">
    <source>
        <dbReference type="ARBA" id="ARBA00023008"/>
    </source>
</evidence>
<keyword evidence="5" id="KW-0479">Metal-binding</keyword>
<comment type="cofactor">
    <cofactor evidence="2">
        <name>Cu cation</name>
        <dbReference type="ChEBI" id="CHEBI:23378"/>
    </cofactor>
</comment>
<evidence type="ECO:0000256" key="2">
    <source>
        <dbReference type="ARBA" id="ARBA00001935"/>
    </source>
</evidence>
<dbReference type="STRING" id="183478.A0A364N286"/>
<dbReference type="CDD" id="cd13880">
    <property type="entry name" value="CuRO_2_MaLCC_like"/>
    <property type="match status" value="1"/>
</dbReference>
<evidence type="ECO:0000256" key="9">
    <source>
        <dbReference type="ARBA" id="ARBA00023180"/>
    </source>
</evidence>
<organism evidence="14 15">
    <name type="scientific">Stemphylium lycopersici</name>
    <name type="common">Tomato gray leaf spot disease fungus</name>
    <name type="synonym">Thyrospora lycopersici</name>
    <dbReference type="NCBI Taxonomy" id="183478"/>
    <lineage>
        <taxon>Eukaryota</taxon>
        <taxon>Fungi</taxon>
        <taxon>Dikarya</taxon>
        <taxon>Ascomycota</taxon>
        <taxon>Pezizomycotina</taxon>
        <taxon>Dothideomycetes</taxon>
        <taxon>Pleosporomycetidae</taxon>
        <taxon>Pleosporales</taxon>
        <taxon>Pleosporineae</taxon>
        <taxon>Pleosporaceae</taxon>
        <taxon>Stemphylium</taxon>
    </lineage>
</organism>
<evidence type="ECO:0000256" key="10">
    <source>
        <dbReference type="ARBA" id="ARBA00023185"/>
    </source>
</evidence>
<accession>A0A364N286</accession>
<evidence type="ECO:0000313" key="15">
    <source>
        <dbReference type="Proteomes" id="UP000249619"/>
    </source>
</evidence>
<evidence type="ECO:0000256" key="3">
    <source>
        <dbReference type="ARBA" id="ARBA00010609"/>
    </source>
</evidence>
<dbReference type="GO" id="GO:0005507">
    <property type="term" value="F:copper ion binding"/>
    <property type="evidence" value="ECO:0007669"/>
    <property type="project" value="InterPro"/>
</dbReference>
<dbReference type="EC" id="1.10.3.2" evidence="4"/>
<evidence type="ECO:0000313" key="14">
    <source>
        <dbReference type="EMBL" id="RAR09393.1"/>
    </source>
</evidence>
<dbReference type="FunFam" id="2.60.40.420:FF:000038">
    <property type="entry name" value="Extracellular dihydrogeodin oxidase/laccase"/>
    <property type="match status" value="1"/>
</dbReference>
<feature type="domain" description="Plastocyanin-like" evidence="13">
    <location>
        <begin position="99"/>
        <end position="205"/>
    </location>
</feature>
<dbReference type="Pfam" id="PF00394">
    <property type="entry name" value="Cu-oxidase"/>
    <property type="match status" value="1"/>
</dbReference>
<keyword evidence="15" id="KW-1185">Reference proteome</keyword>
<dbReference type="AlphaFoldDB" id="A0A364N286"/>
<dbReference type="EMBL" id="QGDH01000076">
    <property type="protein sequence ID" value="RAR09393.1"/>
    <property type="molecule type" value="Genomic_DNA"/>
</dbReference>
<comment type="catalytic activity">
    <reaction evidence="1">
        <text>4 hydroquinone + O2 = 4 benzosemiquinone + 2 H2O</text>
        <dbReference type="Rhea" id="RHEA:11276"/>
        <dbReference type="ChEBI" id="CHEBI:15377"/>
        <dbReference type="ChEBI" id="CHEBI:15379"/>
        <dbReference type="ChEBI" id="CHEBI:17594"/>
        <dbReference type="ChEBI" id="CHEBI:17977"/>
        <dbReference type="EC" id="1.10.3.2"/>
    </reaction>
</comment>
<evidence type="ECO:0000256" key="11">
    <source>
        <dbReference type="SAM" id="MobiDB-lite"/>
    </source>
</evidence>
<sequence>MSQASPPPPSDAIWLSLGSLALSSPLRAEPLGAGDEFPSFDEIVKRQDGACTNTPRTRSCWSNGYSISTDFDAKSPPDGTTVTYNFEISNVTKANPDGSGTSRDMMLINGQYPGPLVRAKWGDTVIINVKNNLEHNGTGIHWHGIRQLNSCQQDGVPGITECPIAPGSSRQYKFRATQFGTSWYHSHFSAQYGDGVVGPMIIDGPATANYDVDLGALPITDWYYTPAFTLNEVAQHSLRGPPSPDNILVNGTHINGINDNGKYARMNVVKGKKYRIRLINTAVDSTFSVSMDGHPFTVLTSDFVPIKSYVTDQLTLQIGQRYDVVITANQTVDNYWFRVSVGTDCGTNAMINSGKQLGAILHYDGAATTGNPTSTSKVTMRTSCNDESSSNLVPFVPNQVPTSVTPSPIPPKTISSAG</sequence>
<dbReference type="PANTHER" id="PTHR11709:SF87">
    <property type="entry name" value="LACCASE"/>
    <property type="match status" value="1"/>
</dbReference>
<keyword evidence="7" id="KW-0560">Oxidoreductase</keyword>
<evidence type="ECO:0000256" key="5">
    <source>
        <dbReference type="ARBA" id="ARBA00022723"/>
    </source>
</evidence>
<evidence type="ECO:0000259" key="12">
    <source>
        <dbReference type="Pfam" id="PF00394"/>
    </source>
</evidence>
<name>A0A364N286_STELY</name>
<dbReference type="GO" id="GO:0052716">
    <property type="term" value="F:hydroquinone:oxygen oxidoreductase activity"/>
    <property type="evidence" value="ECO:0007669"/>
    <property type="project" value="UniProtKB-EC"/>
</dbReference>
<feature type="compositionally biased region" description="Low complexity" evidence="11">
    <location>
        <begin position="400"/>
        <end position="418"/>
    </location>
</feature>
<dbReference type="InterPro" id="IPR008972">
    <property type="entry name" value="Cupredoxin"/>
</dbReference>